<keyword evidence="5" id="KW-1133">Transmembrane helix</keyword>
<evidence type="ECO:0000256" key="4">
    <source>
        <dbReference type="ARBA" id="ARBA00022692"/>
    </source>
</evidence>
<dbReference type="GO" id="GO:0005886">
    <property type="term" value="C:plasma membrane"/>
    <property type="evidence" value="ECO:0007669"/>
    <property type="project" value="UniProtKB-SubCell"/>
</dbReference>
<reference evidence="9 10" key="1">
    <citation type="submission" date="2016-12" db="EMBL/GenBank/DDBJ databases">
        <title>The genome of dimorphic prosthecate Glycocaulis alkaliphilus 6b-8t, isolated from crude oil dictates its adaptability in petroleum environments.</title>
        <authorList>
            <person name="Wu X.-L."/>
            <person name="Geng S."/>
        </authorList>
    </citation>
    <scope>NUCLEOTIDE SEQUENCE [LARGE SCALE GENOMIC DNA]</scope>
    <source>
        <strain evidence="9 10">6B-8</strain>
    </source>
</reference>
<evidence type="ECO:0000256" key="1">
    <source>
        <dbReference type="ARBA" id="ARBA00004651"/>
    </source>
</evidence>
<dbReference type="EMBL" id="CP018911">
    <property type="protein sequence ID" value="AZU04134.1"/>
    <property type="molecule type" value="Genomic_DNA"/>
</dbReference>
<evidence type="ECO:0000256" key="6">
    <source>
        <dbReference type="ARBA" id="ARBA00023136"/>
    </source>
</evidence>
<dbReference type="PANTHER" id="PTHR42703:SF1">
    <property type="entry name" value="NA(+)_H(+) ANTIPORTER SUBUNIT D1"/>
    <property type="match status" value="1"/>
</dbReference>
<evidence type="ECO:0000256" key="7">
    <source>
        <dbReference type="RuleBase" id="RU000320"/>
    </source>
</evidence>
<dbReference type="PANTHER" id="PTHR42703">
    <property type="entry name" value="NADH DEHYDROGENASE"/>
    <property type="match status" value="1"/>
</dbReference>
<comment type="subcellular location">
    <subcellularLocation>
        <location evidence="1">Cell membrane</location>
        <topology evidence="1">Multi-pass membrane protein</topology>
    </subcellularLocation>
    <subcellularLocation>
        <location evidence="7">Membrane</location>
        <topology evidence="7">Multi-pass membrane protein</topology>
    </subcellularLocation>
</comment>
<dbReference type="InterPro" id="IPR001750">
    <property type="entry name" value="ND/Mrp_TM"/>
</dbReference>
<dbReference type="PRINTS" id="PR01434">
    <property type="entry name" value="NADHDHGNASE5"/>
</dbReference>
<dbReference type="AlphaFoldDB" id="A0A3T0E9W3"/>
<gene>
    <name evidence="9" type="ORF">X907_1602</name>
</gene>
<protein>
    <submittedName>
        <fullName evidence="9">NADH/ubiquinone/plastoquinone</fullName>
    </submittedName>
</protein>
<evidence type="ECO:0000256" key="3">
    <source>
        <dbReference type="ARBA" id="ARBA00022475"/>
    </source>
</evidence>
<evidence type="ECO:0000313" key="10">
    <source>
        <dbReference type="Proteomes" id="UP000286954"/>
    </source>
</evidence>
<keyword evidence="6" id="KW-0472">Membrane</keyword>
<dbReference type="KEGG" id="gak:X907_1602"/>
<keyword evidence="9" id="KW-0830">Ubiquinone</keyword>
<dbReference type="OrthoDB" id="9811798at2"/>
<dbReference type="RefSeq" id="WP_127566840.1">
    <property type="nucleotide sequence ID" value="NZ_BMFB01000003.1"/>
</dbReference>
<feature type="domain" description="NADH:quinone oxidoreductase/Mrp antiporter transmembrane" evidence="8">
    <location>
        <begin position="128"/>
        <end position="417"/>
    </location>
</feature>
<organism evidence="9 10">
    <name type="scientific">Glycocaulis alkaliphilus</name>
    <dbReference type="NCBI Taxonomy" id="1434191"/>
    <lineage>
        <taxon>Bacteria</taxon>
        <taxon>Pseudomonadati</taxon>
        <taxon>Pseudomonadota</taxon>
        <taxon>Alphaproteobacteria</taxon>
        <taxon>Maricaulales</taxon>
        <taxon>Maricaulaceae</taxon>
        <taxon>Glycocaulis</taxon>
    </lineage>
</organism>
<dbReference type="Pfam" id="PF00361">
    <property type="entry name" value="Proton_antipo_M"/>
    <property type="match status" value="1"/>
</dbReference>
<evidence type="ECO:0000313" key="9">
    <source>
        <dbReference type="EMBL" id="AZU04134.1"/>
    </source>
</evidence>
<keyword evidence="4 7" id="KW-0812">Transmembrane</keyword>
<dbReference type="Proteomes" id="UP000286954">
    <property type="component" value="Chromosome"/>
</dbReference>
<evidence type="ECO:0000259" key="8">
    <source>
        <dbReference type="Pfam" id="PF00361"/>
    </source>
</evidence>
<sequence length="493" mass="51120">MNTAILIPVLLVLTPLIPAVASALLSGHAGWRNGVNIGFAALKLALVTYALAGVAAGAEYEWRIAFVPGLDLVLRLDALALLFVTLSAVLWVATTLYAIAYLKGTPHQARFFAFFNLCVVAASGIAMSGSLITFFVFYEILTLATWPLVVHTGSAKAMAAGRTYLAYTLAGSAALLAGIVWLESGSGPVEFADGADLSGFSTLSASVIFVLLIGGLGAKTALIPLHPWLPAAMAAPAPVSALLHAVAVVKAGAFGVVRVIYDVYGIETVAALGLGIPLAALASATIIYGSLQALRQSDIKKRLAYSTVSQVSYIVLGASLAGPFAVIGGLVHLVHQGLMKITLFFGAGVLAERAGITGIAQMDGIGRRMPITMAAFSVAALGMIGVPPVAGFVSKWYLALGGYQSGASWVVGVLIASSLLNAAYFLPMLYRAWLKPSADTLPSREALASTRTWLLILPGAFTAMAALGAGLFAGFELSPLGWATLIVERIYLP</sequence>
<comment type="similarity">
    <text evidence="2">Belongs to the CPA3 antiporters (TC 2.A.63) subunit D family.</text>
</comment>
<keyword evidence="10" id="KW-1185">Reference proteome</keyword>
<evidence type="ECO:0000256" key="5">
    <source>
        <dbReference type="ARBA" id="ARBA00022989"/>
    </source>
</evidence>
<dbReference type="InterPro" id="IPR050586">
    <property type="entry name" value="CPA3_Na-H_Antiporter_D"/>
</dbReference>
<name>A0A3T0E9W3_9PROT</name>
<keyword evidence="3" id="KW-1003">Cell membrane</keyword>
<proteinExistence type="inferred from homology"/>
<accession>A0A3T0E9W3</accession>
<evidence type="ECO:0000256" key="2">
    <source>
        <dbReference type="ARBA" id="ARBA00005346"/>
    </source>
</evidence>